<feature type="repeat" description="WD" evidence="3">
    <location>
        <begin position="214"/>
        <end position="246"/>
    </location>
</feature>
<dbReference type="SUPFAM" id="SSF50978">
    <property type="entry name" value="WD40 repeat-like"/>
    <property type="match status" value="1"/>
</dbReference>
<dbReference type="HAMAP" id="MF_03037">
    <property type="entry name" value="ciao1"/>
    <property type="match status" value="1"/>
</dbReference>
<evidence type="ECO:0000256" key="2">
    <source>
        <dbReference type="ARBA" id="ARBA00022737"/>
    </source>
</evidence>
<feature type="non-terminal residue" evidence="4">
    <location>
        <position position="1"/>
    </location>
</feature>
<dbReference type="KEGG" id="pti:PHATRDRAFT_9020"/>
<dbReference type="PRINTS" id="PR00320">
    <property type="entry name" value="GPROTEINBRPT"/>
</dbReference>
<dbReference type="HOGENOM" id="CLU_000288_57_8_1"/>
<dbReference type="PROSITE" id="PS50294">
    <property type="entry name" value="WD_REPEATS_REGION"/>
    <property type="match status" value="2"/>
</dbReference>
<feature type="repeat" description="WD" evidence="3">
    <location>
        <begin position="162"/>
        <end position="200"/>
    </location>
</feature>
<evidence type="ECO:0000256" key="3">
    <source>
        <dbReference type="PROSITE-ProRule" id="PRU00221"/>
    </source>
</evidence>
<reference evidence="4 5" key="1">
    <citation type="journal article" date="2008" name="Nature">
        <title>The Phaeodactylum genome reveals the evolutionary history of diatom genomes.</title>
        <authorList>
            <person name="Bowler C."/>
            <person name="Allen A.E."/>
            <person name="Badger J.H."/>
            <person name="Grimwood J."/>
            <person name="Jabbari K."/>
            <person name="Kuo A."/>
            <person name="Maheswari U."/>
            <person name="Martens C."/>
            <person name="Maumus F."/>
            <person name="Otillar R.P."/>
            <person name="Rayko E."/>
            <person name="Salamov A."/>
            <person name="Vandepoele K."/>
            <person name="Beszteri B."/>
            <person name="Gruber A."/>
            <person name="Heijde M."/>
            <person name="Katinka M."/>
            <person name="Mock T."/>
            <person name="Valentin K."/>
            <person name="Verret F."/>
            <person name="Berges J.A."/>
            <person name="Brownlee C."/>
            <person name="Cadoret J.P."/>
            <person name="Chiovitti A."/>
            <person name="Choi C.J."/>
            <person name="Coesel S."/>
            <person name="De Martino A."/>
            <person name="Detter J.C."/>
            <person name="Durkin C."/>
            <person name="Falciatore A."/>
            <person name="Fournet J."/>
            <person name="Haruta M."/>
            <person name="Huysman M.J."/>
            <person name="Jenkins B.D."/>
            <person name="Jiroutova K."/>
            <person name="Jorgensen R.E."/>
            <person name="Joubert Y."/>
            <person name="Kaplan A."/>
            <person name="Kroger N."/>
            <person name="Kroth P.G."/>
            <person name="La Roche J."/>
            <person name="Lindquist E."/>
            <person name="Lommer M."/>
            <person name="Martin-Jezequel V."/>
            <person name="Lopez P.J."/>
            <person name="Lucas S."/>
            <person name="Mangogna M."/>
            <person name="McGinnis K."/>
            <person name="Medlin L.K."/>
            <person name="Montsant A."/>
            <person name="Oudot-Le Secq M.P."/>
            <person name="Napoli C."/>
            <person name="Obornik M."/>
            <person name="Parker M.S."/>
            <person name="Petit J.L."/>
            <person name="Porcel B.M."/>
            <person name="Poulsen N."/>
            <person name="Robison M."/>
            <person name="Rychlewski L."/>
            <person name="Rynearson T.A."/>
            <person name="Schmutz J."/>
            <person name="Shapiro H."/>
            <person name="Siaut M."/>
            <person name="Stanley M."/>
            <person name="Sussman M.R."/>
            <person name="Taylor A.R."/>
            <person name="Vardi A."/>
            <person name="von Dassow P."/>
            <person name="Vyverman W."/>
            <person name="Willis A."/>
            <person name="Wyrwicz L.S."/>
            <person name="Rokhsar D.S."/>
            <person name="Weissenbach J."/>
            <person name="Armbrust E.V."/>
            <person name="Green B.R."/>
            <person name="Van de Peer Y."/>
            <person name="Grigoriev I.V."/>
        </authorList>
    </citation>
    <scope>NUCLEOTIDE SEQUENCE [LARGE SCALE GENOMIC DNA]</scope>
    <source>
        <strain evidence="4 5">CCAP 1055/1</strain>
    </source>
</reference>
<evidence type="ECO:0000313" key="5">
    <source>
        <dbReference type="Proteomes" id="UP000000759"/>
    </source>
</evidence>
<dbReference type="EMBL" id="CM000605">
    <property type="protein sequence ID" value="EEC51204.1"/>
    <property type="molecule type" value="Genomic_DNA"/>
</dbReference>
<dbReference type="PANTHER" id="PTHR19920:SF0">
    <property type="entry name" value="CYTOSOLIC IRON-SULFUR PROTEIN ASSEMBLY PROTEIN CIAO1-RELATED"/>
    <property type="match status" value="1"/>
</dbReference>
<evidence type="ECO:0000256" key="1">
    <source>
        <dbReference type="ARBA" id="ARBA00022574"/>
    </source>
</evidence>
<dbReference type="eggNOG" id="KOG0645">
    <property type="taxonomic scope" value="Eukaryota"/>
</dbReference>
<dbReference type="GO" id="GO:0097361">
    <property type="term" value="C:cytosolic [4Fe-4S] assembly targeting complex"/>
    <property type="evidence" value="ECO:0007669"/>
    <property type="project" value="InterPro"/>
</dbReference>
<accession>B7FPM7</accession>
<dbReference type="CDD" id="cd00200">
    <property type="entry name" value="WD40"/>
    <property type="match status" value="1"/>
</dbReference>
<dbReference type="Gene3D" id="2.130.10.10">
    <property type="entry name" value="YVTN repeat-like/Quinoprotein amine dehydrogenase"/>
    <property type="match status" value="1"/>
</dbReference>
<dbReference type="GO" id="GO:0016226">
    <property type="term" value="P:iron-sulfur cluster assembly"/>
    <property type="evidence" value="ECO:0007669"/>
    <property type="project" value="InterPro"/>
</dbReference>
<dbReference type="AlphaFoldDB" id="B7FPM7"/>
<dbReference type="InterPro" id="IPR001680">
    <property type="entry name" value="WD40_rpt"/>
</dbReference>
<feature type="repeat" description="WD" evidence="3">
    <location>
        <begin position="111"/>
        <end position="143"/>
    </location>
</feature>
<keyword evidence="2" id="KW-0677">Repeat</keyword>
<dbReference type="Proteomes" id="UP000000759">
    <property type="component" value="Chromosome 1"/>
</dbReference>
<feature type="repeat" description="WD" evidence="3">
    <location>
        <begin position="328"/>
        <end position="364"/>
    </location>
</feature>
<dbReference type="OrthoDB" id="284782at2759"/>
<dbReference type="InterPro" id="IPR020472">
    <property type="entry name" value="WD40_PAC1"/>
</dbReference>
<dbReference type="InterPro" id="IPR028608">
    <property type="entry name" value="CIAO1/Cia1"/>
</dbReference>
<dbReference type="InterPro" id="IPR036322">
    <property type="entry name" value="WD40_repeat_dom_sf"/>
</dbReference>
<dbReference type="RefSeq" id="XP_002176741.1">
    <property type="nucleotide sequence ID" value="XM_002176705.1"/>
</dbReference>
<proteinExistence type="inferred from homology"/>
<dbReference type="InParanoid" id="B7FPM7"/>
<dbReference type="STRING" id="556484.B7FPM7"/>
<protein>
    <recommendedName>
        <fullName evidence="6">Cytosolic iron-sulfur protein assembly protein CIAO1 homolog</fullName>
    </recommendedName>
</protein>
<name>B7FPM7_PHATC</name>
<evidence type="ECO:0008006" key="6">
    <source>
        <dbReference type="Google" id="ProtNLM"/>
    </source>
</evidence>
<organism evidence="4 5">
    <name type="scientific">Phaeodactylum tricornutum (strain CCAP 1055/1)</name>
    <dbReference type="NCBI Taxonomy" id="556484"/>
    <lineage>
        <taxon>Eukaryota</taxon>
        <taxon>Sar</taxon>
        <taxon>Stramenopiles</taxon>
        <taxon>Ochrophyta</taxon>
        <taxon>Bacillariophyta</taxon>
        <taxon>Bacillariophyceae</taxon>
        <taxon>Bacillariophycidae</taxon>
        <taxon>Naviculales</taxon>
        <taxon>Phaeodactylaceae</taxon>
        <taxon>Phaeodactylum</taxon>
    </lineage>
</organism>
<gene>
    <name evidence="4" type="ORF">PHATRDRAFT_9020</name>
</gene>
<dbReference type="PANTHER" id="PTHR19920">
    <property type="entry name" value="WD40 PROTEIN CIAO1"/>
    <property type="match status" value="1"/>
</dbReference>
<keyword evidence="5" id="KW-1185">Reference proteome</keyword>
<dbReference type="PaxDb" id="2850-Phatr9020"/>
<dbReference type="SMART" id="SM00320">
    <property type="entry name" value="WD40"/>
    <property type="match status" value="6"/>
</dbReference>
<dbReference type="Pfam" id="PF00400">
    <property type="entry name" value="WD40"/>
    <property type="match status" value="5"/>
</dbReference>
<evidence type="ECO:0000313" key="4">
    <source>
        <dbReference type="EMBL" id="EEC51204.1"/>
    </source>
</evidence>
<sequence>EPAWQVAFSRDGRYLAVCYGAIEPCVRIWKQQSPFHEDSGWILDATLTGIQTRTIRSIAFAPIRTPLILASASFDGTVAVWEHYPATNGALVTASAKSPSGVDEWECTAQLEGHESEVKCVQWNATGSLLASCGRDKTVWIWECFLPGHNSGGGDFECIAVLHGHEGDVKCVQFTSSHDEWGDGDEILLSSSYDNTIKCWAEDAGDWYCAASIEDVHSSTIWSLAMSPSGLRMISGSDDQSLGIYKCYTASEKKRHFPDEGKNRNGLWKCVGHLPDAHLASIFSVAYAPSRAGHGRIATAGADNRIQIFREVSGSVSDQPLFTVETSATNELGDVNCVSWHPSDGSILATAGDDGSVCIWKFNL</sequence>
<reference evidence="5" key="2">
    <citation type="submission" date="2008-08" db="EMBL/GenBank/DDBJ databases">
        <authorList>
            <consortium name="Diatom Consortium"/>
            <person name="Grigoriev I."/>
            <person name="Grimwood J."/>
            <person name="Kuo A."/>
            <person name="Otillar R.P."/>
            <person name="Salamov A."/>
            <person name="Detter J.C."/>
            <person name="Lindquist E."/>
            <person name="Shapiro H."/>
            <person name="Lucas S."/>
            <person name="Glavina del Rio T."/>
            <person name="Pitluck S."/>
            <person name="Rokhsar D."/>
            <person name="Bowler C."/>
        </authorList>
    </citation>
    <scope>GENOME REANNOTATION</scope>
    <source>
        <strain evidence="5">CCAP 1055/1</strain>
    </source>
</reference>
<keyword evidence="1 3" id="KW-0853">WD repeat</keyword>
<dbReference type="PROSITE" id="PS50082">
    <property type="entry name" value="WD_REPEATS_2"/>
    <property type="match status" value="4"/>
</dbReference>
<dbReference type="InterPro" id="IPR015943">
    <property type="entry name" value="WD40/YVTN_repeat-like_dom_sf"/>
</dbReference>
<dbReference type="GeneID" id="7196421"/>